<name>H6L1K8_SAPGL</name>
<dbReference type="HOGENOM" id="CLU_115418_0_0_10"/>
<keyword evidence="3" id="KW-1185">Reference proteome</keyword>
<dbReference type="KEGG" id="sgn:SGRA_1918"/>
<organism evidence="2 3">
    <name type="scientific">Saprospira grandis (strain Lewin)</name>
    <dbReference type="NCBI Taxonomy" id="984262"/>
    <lineage>
        <taxon>Bacteria</taxon>
        <taxon>Pseudomonadati</taxon>
        <taxon>Bacteroidota</taxon>
        <taxon>Saprospiria</taxon>
        <taxon>Saprospirales</taxon>
        <taxon>Saprospiraceae</taxon>
        <taxon>Saprospira</taxon>
    </lineage>
</organism>
<protein>
    <submittedName>
        <fullName evidence="2">Uncharacterized protein</fullName>
    </submittedName>
</protein>
<feature type="coiled-coil region" evidence="1">
    <location>
        <begin position="86"/>
        <end position="113"/>
    </location>
</feature>
<proteinExistence type="predicted"/>
<evidence type="ECO:0000313" key="3">
    <source>
        <dbReference type="Proteomes" id="UP000007519"/>
    </source>
</evidence>
<dbReference type="EMBL" id="CP002831">
    <property type="protein sequence ID" value="AFC24652.1"/>
    <property type="molecule type" value="Genomic_DNA"/>
</dbReference>
<sequence>MIVSFDTISSVSRGAANLENGNNLYIFLLKINLQVDNMKIVHIFGGALYAVHYEEAEDNEYDRLMDLWSDVVYLREYLKNCAVKEVKQLANKISDDQELIEDLMIEVEEGERNLDMFFRPLYNSETGFRELSLQKGRPHQKSYLRLYAIRIDSDCYLITGGAIKLVPKMQDDPNLMEELKKLKAVKNYLKVEGVFDQDSFEDLKEE</sequence>
<dbReference type="STRING" id="984262.SGRA_1918"/>
<evidence type="ECO:0000313" key="2">
    <source>
        <dbReference type="EMBL" id="AFC24652.1"/>
    </source>
</evidence>
<reference evidence="2 3" key="1">
    <citation type="journal article" date="2012" name="Stand. Genomic Sci.">
        <title>Complete genome sequencing and analysis of Saprospira grandis str. Lewin, a predatory marine bacterium.</title>
        <authorList>
            <person name="Saw J.H."/>
            <person name="Yuryev A."/>
            <person name="Kanbe M."/>
            <person name="Hou S."/>
            <person name="Young A.G."/>
            <person name="Aizawa S."/>
            <person name="Alam M."/>
        </authorList>
    </citation>
    <scope>NUCLEOTIDE SEQUENCE [LARGE SCALE GENOMIC DNA]</scope>
    <source>
        <strain evidence="2 3">Lewin</strain>
    </source>
</reference>
<accession>H6L1K8</accession>
<dbReference type="eggNOG" id="ENOG5032VDM">
    <property type="taxonomic scope" value="Bacteria"/>
</dbReference>
<dbReference type="AlphaFoldDB" id="H6L1K8"/>
<dbReference type="Proteomes" id="UP000007519">
    <property type="component" value="Chromosome"/>
</dbReference>
<keyword evidence="1" id="KW-0175">Coiled coil</keyword>
<evidence type="ECO:0000256" key="1">
    <source>
        <dbReference type="SAM" id="Coils"/>
    </source>
</evidence>
<gene>
    <name evidence="2" type="ordered locus">SGRA_1918</name>
</gene>